<keyword evidence="2" id="KW-0812">Transmembrane</keyword>
<sequence length="199" mass="20694">MDETADKALTGGDGKWTVGCAVALTILTVLAGLGAVALREFEQGLDGTGQIETSDGPDGSVTEPFTSGATARYEDGLKVTVGDAEKGRGGVHTFAVTFENGTDEPLPLDDTGSYAADGLLDVCEGDPRDDCAPGDARDVTWLNAESVTARLTGTLDPGESRTVPLRIEGDGEGAQPVTVETTPYSASHRDTVYWRLDIG</sequence>
<gene>
    <name evidence="3" type="ORF">GCM10009801_46410</name>
</gene>
<organism evidence="3 4">
    <name type="scientific">Streptomyces albiaxialis</name>
    <dbReference type="NCBI Taxonomy" id="329523"/>
    <lineage>
        <taxon>Bacteria</taxon>
        <taxon>Bacillati</taxon>
        <taxon>Actinomycetota</taxon>
        <taxon>Actinomycetes</taxon>
        <taxon>Kitasatosporales</taxon>
        <taxon>Streptomycetaceae</taxon>
        <taxon>Streptomyces</taxon>
    </lineage>
</organism>
<keyword evidence="4" id="KW-1185">Reference proteome</keyword>
<keyword evidence="2" id="KW-1133">Transmembrane helix</keyword>
<keyword evidence="2" id="KW-0472">Membrane</keyword>
<dbReference type="EMBL" id="BAAAPE010000012">
    <property type="protein sequence ID" value="GAA2084953.1"/>
    <property type="molecule type" value="Genomic_DNA"/>
</dbReference>
<accession>A0ABP5HVR1</accession>
<feature type="transmembrane region" description="Helical" evidence="2">
    <location>
        <begin position="16"/>
        <end position="38"/>
    </location>
</feature>
<evidence type="ECO:0000256" key="2">
    <source>
        <dbReference type="SAM" id="Phobius"/>
    </source>
</evidence>
<protein>
    <recommendedName>
        <fullName evidence="5">DUF4352 domain-containing protein</fullName>
    </recommendedName>
</protein>
<proteinExistence type="predicted"/>
<evidence type="ECO:0000256" key="1">
    <source>
        <dbReference type="SAM" id="MobiDB-lite"/>
    </source>
</evidence>
<feature type="region of interest" description="Disordered" evidence="1">
    <location>
        <begin position="154"/>
        <end position="178"/>
    </location>
</feature>
<evidence type="ECO:0000313" key="4">
    <source>
        <dbReference type="Proteomes" id="UP001500016"/>
    </source>
</evidence>
<dbReference type="Proteomes" id="UP001500016">
    <property type="component" value="Unassembled WGS sequence"/>
</dbReference>
<evidence type="ECO:0008006" key="5">
    <source>
        <dbReference type="Google" id="ProtNLM"/>
    </source>
</evidence>
<evidence type="ECO:0000313" key="3">
    <source>
        <dbReference type="EMBL" id="GAA2084953.1"/>
    </source>
</evidence>
<name>A0ABP5HVR1_9ACTN</name>
<reference evidence="4" key="1">
    <citation type="journal article" date="2019" name="Int. J. Syst. Evol. Microbiol.">
        <title>The Global Catalogue of Microorganisms (GCM) 10K type strain sequencing project: providing services to taxonomists for standard genome sequencing and annotation.</title>
        <authorList>
            <consortium name="The Broad Institute Genomics Platform"/>
            <consortium name="The Broad Institute Genome Sequencing Center for Infectious Disease"/>
            <person name="Wu L."/>
            <person name="Ma J."/>
        </authorList>
    </citation>
    <scope>NUCLEOTIDE SEQUENCE [LARGE SCALE GENOMIC DNA]</scope>
    <source>
        <strain evidence="4">JCM 15478</strain>
    </source>
</reference>
<comment type="caution">
    <text evidence="3">The sequence shown here is derived from an EMBL/GenBank/DDBJ whole genome shotgun (WGS) entry which is preliminary data.</text>
</comment>